<dbReference type="Pfam" id="PF03101">
    <property type="entry name" value="FAR1"/>
    <property type="match status" value="2"/>
</dbReference>
<comment type="function">
    <text evidence="6">Putative transcription activator involved in regulating light control of development.</text>
</comment>
<evidence type="ECO:0000259" key="7">
    <source>
        <dbReference type="PROSITE" id="PS50966"/>
    </source>
</evidence>
<keyword evidence="3 5" id="KW-0863">Zinc-finger</keyword>
<evidence type="ECO:0000256" key="5">
    <source>
        <dbReference type="PROSITE-ProRule" id="PRU00325"/>
    </source>
</evidence>
<comment type="similarity">
    <text evidence="1 6">Belongs to the FHY3/FAR1 family.</text>
</comment>
<dbReference type="AlphaFoldDB" id="A0AAQ3K8H3"/>
<dbReference type="PANTHER" id="PTHR31669">
    <property type="entry name" value="PROTEIN FAR1-RELATED SEQUENCE 10-RELATED"/>
    <property type="match status" value="1"/>
</dbReference>
<dbReference type="InterPro" id="IPR006564">
    <property type="entry name" value="Znf_PMZ"/>
</dbReference>
<keyword evidence="9" id="KW-1185">Reference proteome</keyword>
<organism evidence="8 9">
    <name type="scientific">Canna indica</name>
    <name type="common">Indian-shot</name>
    <dbReference type="NCBI Taxonomy" id="4628"/>
    <lineage>
        <taxon>Eukaryota</taxon>
        <taxon>Viridiplantae</taxon>
        <taxon>Streptophyta</taxon>
        <taxon>Embryophyta</taxon>
        <taxon>Tracheophyta</taxon>
        <taxon>Spermatophyta</taxon>
        <taxon>Magnoliopsida</taxon>
        <taxon>Liliopsida</taxon>
        <taxon>Zingiberales</taxon>
        <taxon>Cannaceae</taxon>
        <taxon>Canna</taxon>
    </lineage>
</organism>
<evidence type="ECO:0000313" key="8">
    <source>
        <dbReference type="EMBL" id="WOL04083.1"/>
    </source>
</evidence>
<dbReference type="InterPro" id="IPR031052">
    <property type="entry name" value="FHY3/FAR1"/>
</dbReference>
<evidence type="ECO:0000256" key="3">
    <source>
        <dbReference type="ARBA" id="ARBA00022771"/>
    </source>
</evidence>
<keyword evidence="6" id="KW-0539">Nucleus</keyword>
<dbReference type="SMART" id="SM00575">
    <property type="entry name" value="ZnF_PMZ"/>
    <property type="match status" value="1"/>
</dbReference>
<dbReference type="GO" id="GO:0008270">
    <property type="term" value="F:zinc ion binding"/>
    <property type="evidence" value="ECO:0007669"/>
    <property type="project" value="UniProtKB-UniRule"/>
</dbReference>
<evidence type="ECO:0000256" key="6">
    <source>
        <dbReference type="RuleBase" id="RU367018"/>
    </source>
</evidence>
<evidence type="ECO:0000256" key="2">
    <source>
        <dbReference type="ARBA" id="ARBA00022723"/>
    </source>
</evidence>
<dbReference type="EMBL" id="CP136893">
    <property type="protein sequence ID" value="WOL04083.1"/>
    <property type="molecule type" value="Genomic_DNA"/>
</dbReference>
<evidence type="ECO:0000313" key="9">
    <source>
        <dbReference type="Proteomes" id="UP001327560"/>
    </source>
</evidence>
<dbReference type="GO" id="GO:0005634">
    <property type="term" value="C:nucleus"/>
    <property type="evidence" value="ECO:0007669"/>
    <property type="project" value="UniProtKB-SubCell"/>
</dbReference>
<comment type="subcellular location">
    <subcellularLocation>
        <location evidence="6">Nucleus</location>
    </subcellularLocation>
</comment>
<evidence type="ECO:0000256" key="1">
    <source>
        <dbReference type="ARBA" id="ARBA00005889"/>
    </source>
</evidence>
<dbReference type="Pfam" id="PF04434">
    <property type="entry name" value="SWIM"/>
    <property type="match status" value="1"/>
</dbReference>
<dbReference type="InterPro" id="IPR004330">
    <property type="entry name" value="FAR1_DNA_bnd_dom"/>
</dbReference>
<proteinExistence type="inferred from homology"/>
<accession>A0AAQ3K8H3</accession>
<sequence length="813" mass="94518">MEEFTGSNHSVGDADDGHWVPKVDMEFKTDDEAYQFYNNYAKVVGFSVRKAWINRRASGVVISRTYVCHKEGYQGNRRDESEVKKPRQNERTGCLAHLTIKITDSGTYRISEIHPMHNHELVAPIKAHMLKSHRAAKRSRAAVAGMMASQKAKIEYLVRQAGGYRQVTFFSVEDAADKSWAPKVDMEFEDDEKAYQFYNEYARKIGFDVRKAWINRKASGVIISRTYVCYKEGFHGNKKNESQVQQHRLRTSERTGCHARMTIKLAKNGRYRVSEFQPIHNHDFVTARTAHTLKSHRATTRARYSEVDFVDDTRVEQKAKDEYSREPAVAIEHDNLLPFHGKSYLHAKRKGAPKLGDIGAMLQHMQQRQVDDPAFYYAIQLDREDQITNIFWRDGRSAIDYLYFGDVVCFDTSYKLNNYGRPLAVFYGVNHHKQLVVFGATLMYDDTDYSFKWLFDTFKNAMNGKAPDVILTDENVAISNALNLVWHGTRHRLCVWHVYQNAKKYLAQVFQGSRTFASDFRKCLFDCEDDEEFIAEWIKMLEKYDLKENIWLKKLFDDRDNWSVACGREMFCADISGTQCTESLNLMLKEHLRPEHDLMQFFEHYEVMLHERRYAESVADHHATESNSLVASSRMLRQAANVYSPSLFDMFQKEFEMSFDCLVFNSGMTDTTYEYKVTSEGSLKVHLVRFKPLDGMLVCSCKKFEFVGIQCRHVLKVLDVSNIKELPARYFLKRWRKDAKVVSLRDMHRLAIDNELKSARVKRFSSLCQIFSIIASKAAETIEGYKYIESQSDQLLANAYQNLQTRLEEPQFA</sequence>
<dbReference type="PROSITE" id="PS50966">
    <property type="entry name" value="ZF_SWIM"/>
    <property type="match status" value="1"/>
</dbReference>
<dbReference type="GO" id="GO:0006355">
    <property type="term" value="P:regulation of DNA-templated transcription"/>
    <property type="evidence" value="ECO:0007669"/>
    <property type="project" value="UniProtKB-UniRule"/>
</dbReference>
<keyword evidence="4 6" id="KW-0862">Zinc</keyword>
<dbReference type="PANTHER" id="PTHR31669:SF281">
    <property type="entry name" value="PROTEIN FAR1-RELATED SEQUENCE"/>
    <property type="match status" value="1"/>
</dbReference>
<dbReference type="InterPro" id="IPR007527">
    <property type="entry name" value="Znf_SWIM"/>
</dbReference>
<name>A0AAQ3K8H3_9LILI</name>
<evidence type="ECO:0000256" key="4">
    <source>
        <dbReference type="ARBA" id="ARBA00022833"/>
    </source>
</evidence>
<gene>
    <name evidence="8" type="ORF">Cni_G12804</name>
</gene>
<keyword evidence="2 6" id="KW-0479">Metal-binding</keyword>
<dbReference type="Pfam" id="PF10551">
    <property type="entry name" value="MULE"/>
    <property type="match status" value="1"/>
</dbReference>
<protein>
    <recommendedName>
        <fullName evidence="6">Protein FAR1-RELATED SEQUENCE</fullName>
    </recommendedName>
</protein>
<dbReference type="Proteomes" id="UP001327560">
    <property type="component" value="Chromosome 4"/>
</dbReference>
<reference evidence="8 9" key="1">
    <citation type="submission" date="2023-10" db="EMBL/GenBank/DDBJ databases">
        <title>Chromosome-scale genome assembly provides insights into flower coloration mechanisms of Canna indica.</title>
        <authorList>
            <person name="Li C."/>
        </authorList>
    </citation>
    <scope>NUCLEOTIDE SEQUENCE [LARGE SCALE GENOMIC DNA]</scope>
    <source>
        <tissue evidence="8">Flower</tissue>
    </source>
</reference>
<dbReference type="InterPro" id="IPR018289">
    <property type="entry name" value="MULE_transposase_dom"/>
</dbReference>
<feature type="domain" description="SWIM-type" evidence="7">
    <location>
        <begin position="675"/>
        <end position="722"/>
    </location>
</feature>